<dbReference type="AlphaFoldDB" id="A0A517R5C4"/>
<proteinExistence type="predicted"/>
<dbReference type="Proteomes" id="UP000317318">
    <property type="component" value="Chromosome"/>
</dbReference>
<evidence type="ECO:0000313" key="2">
    <source>
        <dbReference type="EMBL" id="QDT39097.1"/>
    </source>
</evidence>
<sequence precursor="true">MSTIKPGVALLFCLLCGASTGAQTVDERLIPFSVQNTTKYPLWIAIGFNEGDEFVSAGWYKIESAATLDGFYTADGDVYYNAYSWDGKKKVKTWLGTDKMVYVEDPSNGFRLKESRTRLGGKIKKVGMKKVTIEKRGQVFKLR</sequence>
<dbReference type="Pfam" id="PF06282">
    <property type="entry name" value="DUF1036"/>
    <property type="match status" value="1"/>
</dbReference>
<keyword evidence="3" id="KW-1185">Reference proteome</keyword>
<gene>
    <name evidence="2" type="ORF">Pan189_34990</name>
</gene>
<feature type="chain" id="PRO_5022191786" evidence="1">
    <location>
        <begin position="25"/>
        <end position="143"/>
    </location>
</feature>
<reference evidence="2 3" key="1">
    <citation type="submission" date="2019-02" db="EMBL/GenBank/DDBJ databases">
        <title>Deep-cultivation of Planctomycetes and their phenomic and genomic characterization uncovers novel biology.</title>
        <authorList>
            <person name="Wiegand S."/>
            <person name="Jogler M."/>
            <person name="Boedeker C."/>
            <person name="Pinto D."/>
            <person name="Vollmers J."/>
            <person name="Rivas-Marin E."/>
            <person name="Kohn T."/>
            <person name="Peeters S.H."/>
            <person name="Heuer A."/>
            <person name="Rast P."/>
            <person name="Oberbeckmann S."/>
            <person name="Bunk B."/>
            <person name="Jeske O."/>
            <person name="Meyerdierks A."/>
            <person name="Storesund J.E."/>
            <person name="Kallscheuer N."/>
            <person name="Luecker S."/>
            <person name="Lage O.M."/>
            <person name="Pohl T."/>
            <person name="Merkel B.J."/>
            <person name="Hornburger P."/>
            <person name="Mueller R.-W."/>
            <person name="Bruemmer F."/>
            <person name="Labrenz M."/>
            <person name="Spormann A.M."/>
            <person name="Op den Camp H."/>
            <person name="Overmann J."/>
            <person name="Amann R."/>
            <person name="Jetten M.S.M."/>
            <person name="Mascher T."/>
            <person name="Medema M.H."/>
            <person name="Devos D.P."/>
            <person name="Kaster A.-K."/>
            <person name="Ovreas L."/>
            <person name="Rohde M."/>
            <person name="Galperin M.Y."/>
            <person name="Jogler C."/>
        </authorList>
    </citation>
    <scope>NUCLEOTIDE SEQUENCE [LARGE SCALE GENOMIC DNA]</scope>
    <source>
        <strain evidence="2 3">Pan189</strain>
    </source>
</reference>
<name>A0A517R5C4_9PLAN</name>
<protein>
    <submittedName>
        <fullName evidence="2">Uncharacterized protein</fullName>
    </submittedName>
</protein>
<evidence type="ECO:0000256" key="1">
    <source>
        <dbReference type="SAM" id="SignalP"/>
    </source>
</evidence>
<dbReference type="RefSeq" id="WP_145365271.1">
    <property type="nucleotide sequence ID" value="NZ_CP036268.1"/>
</dbReference>
<dbReference type="InterPro" id="IPR009380">
    <property type="entry name" value="DUF1036"/>
</dbReference>
<accession>A0A517R5C4</accession>
<dbReference type="EMBL" id="CP036268">
    <property type="protein sequence ID" value="QDT39097.1"/>
    <property type="molecule type" value="Genomic_DNA"/>
</dbReference>
<organism evidence="2 3">
    <name type="scientific">Stratiformator vulcanicus</name>
    <dbReference type="NCBI Taxonomy" id="2527980"/>
    <lineage>
        <taxon>Bacteria</taxon>
        <taxon>Pseudomonadati</taxon>
        <taxon>Planctomycetota</taxon>
        <taxon>Planctomycetia</taxon>
        <taxon>Planctomycetales</taxon>
        <taxon>Planctomycetaceae</taxon>
        <taxon>Stratiformator</taxon>
    </lineage>
</organism>
<dbReference type="OrthoDB" id="9806840at2"/>
<dbReference type="KEGG" id="svp:Pan189_34990"/>
<evidence type="ECO:0000313" key="3">
    <source>
        <dbReference type="Proteomes" id="UP000317318"/>
    </source>
</evidence>
<feature type="signal peptide" evidence="1">
    <location>
        <begin position="1"/>
        <end position="24"/>
    </location>
</feature>
<keyword evidence="1" id="KW-0732">Signal</keyword>